<sequence length="399" mass="44289">MDQMAERQHKKRKPDKMAGARTSGHDKEEEKKVKAPSVYLVVGHEVSWATYSVFKVDPYAAAKRGGGGGDEEDPAPVPIPRRLARISAKFCLSFAPVPVRSWIVGVGGDSADEDYAPETIVFDTETRAVIRGPNLLSTKLHPVVLTIGHKIYALARYPSVTGQLDFVPWFEVLDLSQARVVDGHLESCEWKPLPRPPFFPWDLTPLQYLSPPMVTVESYVALASCILVSLSQQEGTHMFDVDKEQWSKLDDNSLPFVRGAVPHGPIFLGLSRAKKTITAYNITVVCQPRSGGTAPSLSIVEFPVVSDREEEILSTPIFLSLGSPGFCSLKSWSDHPTTDDPCTRARIKLMAYHTEEPISQECIESSHGLLIPNQWKQVYEICDSSRELIWQCLITAMSL</sequence>
<dbReference type="SUPFAM" id="SSF117281">
    <property type="entry name" value="Kelch motif"/>
    <property type="match status" value="1"/>
</dbReference>
<dbReference type="AlphaFoldDB" id="A0A0D3EJK8"/>
<dbReference type="InterPro" id="IPR012871">
    <property type="entry name" value="DUF1668_ORYSA"/>
</dbReference>
<reference evidence="2" key="2">
    <citation type="submission" date="2015-03" db="UniProtKB">
        <authorList>
            <consortium name="EnsemblPlants"/>
        </authorList>
    </citation>
    <scope>IDENTIFICATION</scope>
</reference>
<feature type="compositionally biased region" description="Basic and acidic residues" evidence="1">
    <location>
        <begin position="15"/>
        <end position="33"/>
    </location>
</feature>
<dbReference type="HOGENOM" id="CLU_041856_0_1_1"/>
<dbReference type="PANTHER" id="PTHR33085:SF37">
    <property type="entry name" value="OS12G0139800 PROTEIN"/>
    <property type="match status" value="1"/>
</dbReference>
<accession>A0A0D3EJK8</accession>
<reference evidence="2" key="1">
    <citation type="journal article" date="2009" name="Rice">
        <title>De Novo Next Generation Sequencing of Plant Genomes.</title>
        <authorList>
            <person name="Rounsley S."/>
            <person name="Marri P.R."/>
            <person name="Yu Y."/>
            <person name="He R."/>
            <person name="Sisneros N."/>
            <person name="Goicoechea J.L."/>
            <person name="Lee S.J."/>
            <person name="Angelova A."/>
            <person name="Kudrna D."/>
            <person name="Luo M."/>
            <person name="Affourtit J."/>
            <person name="Desany B."/>
            <person name="Knight J."/>
            <person name="Niazi F."/>
            <person name="Egholm M."/>
            <person name="Wing R.A."/>
        </authorList>
    </citation>
    <scope>NUCLEOTIDE SEQUENCE [LARGE SCALE GENOMIC DNA]</scope>
    <source>
        <strain evidence="2">cv. IRGC 105608</strain>
    </source>
</reference>
<dbReference type="InterPro" id="IPR015915">
    <property type="entry name" value="Kelch-typ_b-propeller"/>
</dbReference>
<evidence type="ECO:0000256" key="1">
    <source>
        <dbReference type="SAM" id="MobiDB-lite"/>
    </source>
</evidence>
<evidence type="ECO:0000313" key="2">
    <source>
        <dbReference type="EnsemblPlants" id="OBART01G03150.1"/>
    </source>
</evidence>
<feature type="region of interest" description="Disordered" evidence="1">
    <location>
        <begin position="1"/>
        <end position="34"/>
    </location>
</feature>
<dbReference type="Gramene" id="OBART01G03150.1">
    <property type="protein sequence ID" value="OBART01G03150.1"/>
    <property type="gene ID" value="OBART01G03150"/>
</dbReference>
<proteinExistence type="predicted"/>
<dbReference type="Gene3D" id="2.120.10.80">
    <property type="entry name" value="Kelch-type beta propeller"/>
    <property type="match status" value="1"/>
</dbReference>
<organism evidence="2">
    <name type="scientific">Oryza barthii</name>
    <dbReference type="NCBI Taxonomy" id="65489"/>
    <lineage>
        <taxon>Eukaryota</taxon>
        <taxon>Viridiplantae</taxon>
        <taxon>Streptophyta</taxon>
        <taxon>Embryophyta</taxon>
        <taxon>Tracheophyta</taxon>
        <taxon>Spermatophyta</taxon>
        <taxon>Magnoliopsida</taxon>
        <taxon>Liliopsida</taxon>
        <taxon>Poales</taxon>
        <taxon>Poaceae</taxon>
        <taxon>BOP clade</taxon>
        <taxon>Oryzoideae</taxon>
        <taxon>Oryzeae</taxon>
        <taxon>Oryzinae</taxon>
        <taxon>Oryza</taxon>
    </lineage>
</organism>
<name>A0A0D3EJK8_9ORYZ</name>
<dbReference type="Pfam" id="PF07893">
    <property type="entry name" value="DUF1668"/>
    <property type="match status" value="1"/>
</dbReference>
<dbReference type="eggNOG" id="ENOG502R1EY">
    <property type="taxonomic scope" value="Eukaryota"/>
</dbReference>
<protein>
    <recommendedName>
        <fullName evidence="4">DUF1618 domain-containing protein</fullName>
    </recommendedName>
</protein>
<keyword evidence="3" id="KW-1185">Reference proteome</keyword>
<evidence type="ECO:0008006" key="4">
    <source>
        <dbReference type="Google" id="ProtNLM"/>
    </source>
</evidence>
<evidence type="ECO:0000313" key="3">
    <source>
        <dbReference type="Proteomes" id="UP000026960"/>
    </source>
</evidence>
<dbReference type="PaxDb" id="65489-OBART01G03150.1"/>
<dbReference type="Proteomes" id="UP000026960">
    <property type="component" value="Chromosome 1"/>
</dbReference>
<dbReference type="EnsemblPlants" id="OBART01G03150.1">
    <property type="protein sequence ID" value="OBART01G03150.1"/>
    <property type="gene ID" value="OBART01G03150"/>
</dbReference>
<dbReference type="PANTHER" id="PTHR33085">
    <property type="entry name" value="OS12G0113100 PROTEIN-RELATED"/>
    <property type="match status" value="1"/>
</dbReference>